<keyword evidence="3" id="KW-1185">Reference proteome</keyword>
<proteinExistence type="predicted"/>
<evidence type="ECO:0000313" key="2">
    <source>
        <dbReference type="EMBL" id="KAJ1122994.1"/>
    </source>
</evidence>
<comment type="caution">
    <text evidence="2">The sequence shown here is derived from an EMBL/GenBank/DDBJ whole genome shotgun (WGS) entry which is preliminary data.</text>
</comment>
<sequence>MPTTRPRETRSPRGDPQHSLTRPYLCPFGRSLATPRSPLPAGPLPVPWAPSFPGLLELAYSPARTIQQQATVLLHFPVQDPAPHHWSNTAAGQRMRVAHPQGPAGP</sequence>
<gene>
    <name evidence="2" type="ORF">NDU88_001467</name>
</gene>
<organism evidence="2 3">
    <name type="scientific">Pleurodeles waltl</name>
    <name type="common">Iberian ribbed newt</name>
    <dbReference type="NCBI Taxonomy" id="8319"/>
    <lineage>
        <taxon>Eukaryota</taxon>
        <taxon>Metazoa</taxon>
        <taxon>Chordata</taxon>
        <taxon>Craniata</taxon>
        <taxon>Vertebrata</taxon>
        <taxon>Euteleostomi</taxon>
        <taxon>Amphibia</taxon>
        <taxon>Batrachia</taxon>
        <taxon>Caudata</taxon>
        <taxon>Salamandroidea</taxon>
        <taxon>Salamandridae</taxon>
        <taxon>Pleurodelinae</taxon>
        <taxon>Pleurodeles</taxon>
    </lineage>
</organism>
<feature type="region of interest" description="Disordered" evidence="1">
    <location>
        <begin position="84"/>
        <end position="106"/>
    </location>
</feature>
<feature type="region of interest" description="Disordered" evidence="1">
    <location>
        <begin position="1"/>
        <end position="29"/>
    </location>
</feature>
<reference evidence="2" key="1">
    <citation type="journal article" date="2022" name="bioRxiv">
        <title>Sequencing and chromosome-scale assembly of the giantPleurodeles waltlgenome.</title>
        <authorList>
            <person name="Brown T."/>
            <person name="Elewa A."/>
            <person name="Iarovenko S."/>
            <person name="Subramanian E."/>
            <person name="Araus A.J."/>
            <person name="Petzold A."/>
            <person name="Susuki M."/>
            <person name="Suzuki K.-i.T."/>
            <person name="Hayashi T."/>
            <person name="Toyoda A."/>
            <person name="Oliveira C."/>
            <person name="Osipova E."/>
            <person name="Leigh N.D."/>
            <person name="Simon A."/>
            <person name="Yun M.H."/>
        </authorList>
    </citation>
    <scope>NUCLEOTIDE SEQUENCE</scope>
    <source>
        <strain evidence="2">20211129_DDA</strain>
        <tissue evidence="2">Liver</tissue>
    </source>
</reference>
<evidence type="ECO:0000256" key="1">
    <source>
        <dbReference type="SAM" id="MobiDB-lite"/>
    </source>
</evidence>
<dbReference type="EMBL" id="JANPWB010000011">
    <property type="protein sequence ID" value="KAJ1122994.1"/>
    <property type="molecule type" value="Genomic_DNA"/>
</dbReference>
<accession>A0AAV7P796</accession>
<name>A0AAV7P796_PLEWA</name>
<evidence type="ECO:0000313" key="3">
    <source>
        <dbReference type="Proteomes" id="UP001066276"/>
    </source>
</evidence>
<dbReference type="Proteomes" id="UP001066276">
    <property type="component" value="Chromosome 7"/>
</dbReference>
<feature type="compositionally biased region" description="Basic and acidic residues" evidence="1">
    <location>
        <begin position="1"/>
        <end position="16"/>
    </location>
</feature>
<dbReference type="AlphaFoldDB" id="A0AAV7P796"/>
<protein>
    <submittedName>
        <fullName evidence="2">Uncharacterized protein</fullName>
    </submittedName>
</protein>